<organism evidence="1">
    <name type="scientific">marine metagenome</name>
    <dbReference type="NCBI Taxonomy" id="408172"/>
    <lineage>
        <taxon>unclassified sequences</taxon>
        <taxon>metagenomes</taxon>
        <taxon>ecological metagenomes</taxon>
    </lineage>
</organism>
<dbReference type="EMBL" id="UINC01224407">
    <property type="protein sequence ID" value="SVE54012.1"/>
    <property type="molecule type" value="Genomic_DNA"/>
</dbReference>
<protein>
    <submittedName>
        <fullName evidence="1">Uncharacterized protein</fullName>
    </submittedName>
</protein>
<proteinExistence type="predicted"/>
<gene>
    <name evidence="1" type="ORF">METZ01_LOCUS506866</name>
</gene>
<feature type="non-terminal residue" evidence="1">
    <location>
        <position position="52"/>
    </location>
</feature>
<reference evidence="1" key="1">
    <citation type="submission" date="2018-05" db="EMBL/GenBank/DDBJ databases">
        <authorList>
            <person name="Lanie J.A."/>
            <person name="Ng W.-L."/>
            <person name="Kazmierczak K.M."/>
            <person name="Andrzejewski T.M."/>
            <person name="Davidsen T.M."/>
            <person name="Wayne K.J."/>
            <person name="Tettelin H."/>
            <person name="Glass J.I."/>
            <person name="Rusch D."/>
            <person name="Podicherti R."/>
            <person name="Tsui H.-C.T."/>
            <person name="Winkler M.E."/>
        </authorList>
    </citation>
    <scope>NUCLEOTIDE SEQUENCE</scope>
</reference>
<evidence type="ECO:0000313" key="1">
    <source>
        <dbReference type="EMBL" id="SVE54012.1"/>
    </source>
</evidence>
<name>A0A383EAW3_9ZZZZ</name>
<sequence>MAAGGVEKYLQTLAAHLPKDLFDIDFYYTDDTPLIGNSFVHPPTSFERIEYM</sequence>
<accession>A0A383EAW3</accession>
<dbReference type="AlphaFoldDB" id="A0A383EAW3"/>